<comment type="function">
    <text evidence="6">Highly specific D-xylulose kinase which participates in the catabolism of xylose. Xylose is a major component of hemicelluloses such as xylan. Most fungi utilize D-xylose via three enzymatic reactions, xylose reductase (XR), xylitol dehydrogenase (XDH), and xylulokinase, to form xylulose 5-phosphate, which enters pentose phosphate pathway.</text>
</comment>
<keyword evidence="6" id="KW-0547">Nucleotide-binding</keyword>
<evidence type="ECO:0000259" key="8">
    <source>
        <dbReference type="Pfam" id="PF02782"/>
    </source>
</evidence>
<proteinExistence type="inferred from homology"/>
<dbReference type="SUPFAM" id="SSF53067">
    <property type="entry name" value="Actin-like ATPase domain"/>
    <property type="match status" value="2"/>
</dbReference>
<dbReference type="Proteomes" id="UP001219525">
    <property type="component" value="Unassembled WGS sequence"/>
</dbReference>
<evidence type="ECO:0000256" key="3">
    <source>
        <dbReference type="ARBA" id="ARBA00022679"/>
    </source>
</evidence>
<dbReference type="InterPro" id="IPR043129">
    <property type="entry name" value="ATPase_NBD"/>
</dbReference>
<dbReference type="CDD" id="cd07776">
    <property type="entry name" value="ASKHA_NBD_FGGY_SpXK-like"/>
    <property type="match status" value="1"/>
</dbReference>
<keyword evidence="6" id="KW-0067">ATP-binding</keyword>
<dbReference type="Pfam" id="PF02782">
    <property type="entry name" value="FGGY_C"/>
    <property type="match status" value="1"/>
</dbReference>
<organism evidence="9 10">
    <name type="scientific">Mycena pura</name>
    <dbReference type="NCBI Taxonomy" id="153505"/>
    <lineage>
        <taxon>Eukaryota</taxon>
        <taxon>Fungi</taxon>
        <taxon>Dikarya</taxon>
        <taxon>Basidiomycota</taxon>
        <taxon>Agaricomycotina</taxon>
        <taxon>Agaricomycetes</taxon>
        <taxon>Agaricomycetidae</taxon>
        <taxon>Agaricales</taxon>
        <taxon>Marasmiineae</taxon>
        <taxon>Mycenaceae</taxon>
        <taxon>Mycena</taxon>
    </lineage>
</organism>
<protein>
    <recommendedName>
        <fullName evidence="6">Xylulose kinase</fullName>
        <ecNumber evidence="6">2.7.1.17</ecNumber>
    </recommendedName>
</protein>
<reference evidence="9" key="1">
    <citation type="submission" date="2023-03" db="EMBL/GenBank/DDBJ databases">
        <title>Massive genome expansion in bonnet fungi (Mycena s.s.) driven by repeated elements and novel gene families across ecological guilds.</title>
        <authorList>
            <consortium name="Lawrence Berkeley National Laboratory"/>
            <person name="Harder C.B."/>
            <person name="Miyauchi S."/>
            <person name="Viragh M."/>
            <person name="Kuo A."/>
            <person name="Thoen E."/>
            <person name="Andreopoulos B."/>
            <person name="Lu D."/>
            <person name="Skrede I."/>
            <person name="Drula E."/>
            <person name="Henrissat B."/>
            <person name="Morin E."/>
            <person name="Kohler A."/>
            <person name="Barry K."/>
            <person name="LaButti K."/>
            <person name="Morin E."/>
            <person name="Salamov A."/>
            <person name="Lipzen A."/>
            <person name="Mereny Z."/>
            <person name="Hegedus B."/>
            <person name="Baldrian P."/>
            <person name="Stursova M."/>
            <person name="Weitz H."/>
            <person name="Taylor A."/>
            <person name="Grigoriev I.V."/>
            <person name="Nagy L.G."/>
            <person name="Martin F."/>
            <person name="Kauserud H."/>
        </authorList>
    </citation>
    <scope>NUCLEOTIDE SEQUENCE</scope>
    <source>
        <strain evidence="9">9144</strain>
    </source>
</reference>
<keyword evidence="2 6" id="KW-0859">Xylose metabolism</keyword>
<feature type="domain" description="Carbohydrate kinase FGGY C-terminal" evidence="8">
    <location>
        <begin position="293"/>
        <end position="491"/>
    </location>
</feature>
<keyword evidence="10" id="KW-1185">Reference proteome</keyword>
<comment type="caution">
    <text evidence="9">The sequence shown here is derived from an EMBL/GenBank/DDBJ whole genome shotgun (WGS) entry which is preliminary data.</text>
</comment>
<evidence type="ECO:0000256" key="6">
    <source>
        <dbReference type="RuleBase" id="RU367058"/>
    </source>
</evidence>
<dbReference type="GO" id="GO:0005524">
    <property type="term" value="F:ATP binding"/>
    <property type="evidence" value="ECO:0007669"/>
    <property type="project" value="UniProtKB-UniRule"/>
</dbReference>
<evidence type="ECO:0000256" key="4">
    <source>
        <dbReference type="ARBA" id="ARBA00022777"/>
    </source>
</evidence>
<evidence type="ECO:0000256" key="2">
    <source>
        <dbReference type="ARBA" id="ARBA00022629"/>
    </source>
</evidence>
<accession>A0AAD7E3V4</accession>
<dbReference type="FunFam" id="3.30.420.40:FF:000118">
    <property type="entry name" value="Xylulose kinase 2"/>
    <property type="match status" value="1"/>
</dbReference>
<dbReference type="EC" id="2.7.1.17" evidence="6"/>
<evidence type="ECO:0000259" key="7">
    <source>
        <dbReference type="Pfam" id="PF00370"/>
    </source>
</evidence>
<dbReference type="GO" id="GO:0005829">
    <property type="term" value="C:cytosol"/>
    <property type="evidence" value="ECO:0007669"/>
    <property type="project" value="TreeGrafter"/>
</dbReference>
<gene>
    <name evidence="9" type="ORF">GGX14DRAFT_530950</name>
</gene>
<dbReference type="PANTHER" id="PTHR10196:SF57">
    <property type="entry name" value="XYLULOSE KINASE"/>
    <property type="match status" value="1"/>
</dbReference>
<dbReference type="Pfam" id="PF00370">
    <property type="entry name" value="FGGY_N"/>
    <property type="match status" value="1"/>
</dbReference>
<dbReference type="PANTHER" id="PTHR10196">
    <property type="entry name" value="SUGAR KINASE"/>
    <property type="match status" value="1"/>
</dbReference>
<comment type="catalytic activity">
    <reaction evidence="5 6">
        <text>D-xylulose + ATP = D-xylulose 5-phosphate + ADP + H(+)</text>
        <dbReference type="Rhea" id="RHEA:10964"/>
        <dbReference type="ChEBI" id="CHEBI:15378"/>
        <dbReference type="ChEBI" id="CHEBI:17140"/>
        <dbReference type="ChEBI" id="CHEBI:30616"/>
        <dbReference type="ChEBI" id="CHEBI:57737"/>
        <dbReference type="ChEBI" id="CHEBI:456216"/>
        <dbReference type="EC" id="2.7.1.17"/>
    </reaction>
</comment>
<evidence type="ECO:0000313" key="10">
    <source>
        <dbReference type="Proteomes" id="UP001219525"/>
    </source>
</evidence>
<keyword evidence="3 6" id="KW-0808">Transferase</keyword>
<dbReference type="InterPro" id="IPR018484">
    <property type="entry name" value="FGGY_N"/>
</dbReference>
<comment type="similarity">
    <text evidence="1 6">Belongs to the FGGY kinase family.</text>
</comment>
<dbReference type="InterPro" id="IPR042024">
    <property type="entry name" value="D-XK_euk"/>
</dbReference>
<evidence type="ECO:0000256" key="5">
    <source>
        <dbReference type="ARBA" id="ARBA00048885"/>
    </source>
</evidence>
<dbReference type="AlphaFoldDB" id="A0AAD7E3V4"/>
<dbReference type="GO" id="GO:0004856">
    <property type="term" value="F:D-xylulokinase activity"/>
    <property type="evidence" value="ECO:0007669"/>
    <property type="project" value="UniProtKB-UniRule"/>
</dbReference>
<dbReference type="InterPro" id="IPR018485">
    <property type="entry name" value="FGGY_C"/>
</dbReference>
<keyword evidence="6" id="KW-0119">Carbohydrate metabolism</keyword>
<dbReference type="GO" id="GO:0042732">
    <property type="term" value="P:D-xylose metabolic process"/>
    <property type="evidence" value="ECO:0007669"/>
    <property type="project" value="UniProtKB-UniRule"/>
</dbReference>
<dbReference type="InterPro" id="IPR000577">
    <property type="entry name" value="Carb_kinase_FGGY"/>
</dbReference>
<evidence type="ECO:0000313" key="9">
    <source>
        <dbReference type="EMBL" id="KAJ7227175.1"/>
    </source>
</evidence>
<evidence type="ECO:0000256" key="1">
    <source>
        <dbReference type="ARBA" id="ARBA00009156"/>
    </source>
</evidence>
<dbReference type="EMBL" id="JARJCW010000003">
    <property type="protein sequence ID" value="KAJ7227175.1"/>
    <property type="molecule type" value="Genomic_DNA"/>
</dbReference>
<name>A0AAD7E3V4_9AGAR</name>
<keyword evidence="4 6" id="KW-0418">Kinase</keyword>
<dbReference type="PIRSF" id="PIRSF000538">
    <property type="entry name" value="GlpK"/>
    <property type="match status" value="1"/>
</dbReference>
<dbReference type="Gene3D" id="3.30.420.40">
    <property type="match status" value="2"/>
</dbReference>
<sequence>MAPFFLGLDLSTQQLKAVLIAEDATVVHESAVHFDNDLPQYATKNGAILGPVEGEVSSPVAMWLDALDLLVERMKYAGVQFGDIAAISGAGQQHGSVYWSASAGDALATLDAALPLREQLAPRAFSIQRAPIWQDSSTTQDCRALEDTIGGPQVLADLSGSRAYERFTGTQIAKIRRLNPEVYAATNYISLVSSFIPSLFLGRIAPIEVSDASGMNLMDVLRCKWDDRLLNACGGPELRTKIGPEPVPGGTCLGKISTWWTRRWGFDPECIIAPFTGDNPATVVALSAPGDALLSLGTSTTLLLSIPPSDTPPTRFTTSHLLAHPTAPAQAQIAMLCYKNGALAREQVRDLHCERDWHRFSAAVERTPPGNNGYVGLYFPLPEIIPPNIVGNFFYTVKADNTVKPVIVESIPPDAHPRAILESQFLSVRSRIAAILPPHAPPLRRLVVAGGSAGNAAIQQLAADLFGMQVYVSDTREAAGMGGALLAKYAWWRAVRGGSGNFEEMTGGEVGALRCVAKPRPEVTKTYDKLVGVYQLCEEDAVKRGGGQ</sequence>
<dbReference type="GO" id="GO:0005997">
    <property type="term" value="P:xylulose metabolic process"/>
    <property type="evidence" value="ECO:0007669"/>
    <property type="project" value="TreeGrafter"/>
</dbReference>
<feature type="domain" description="Carbohydrate kinase FGGY N-terminal" evidence="7">
    <location>
        <begin position="127"/>
        <end position="284"/>
    </location>
</feature>